<protein>
    <submittedName>
        <fullName evidence="2">Rhinocladiella mackenziei CBS 650.93 unplaced genomic scaffold supercont1.4, whole genome shotgun sequence</fullName>
    </submittedName>
</protein>
<dbReference type="AlphaFoldDB" id="A0A0D2H4D6"/>
<organism evidence="2 3">
    <name type="scientific">Rhinocladiella mackenziei CBS 650.93</name>
    <dbReference type="NCBI Taxonomy" id="1442369"/>
    <lineage>
        <taxon>Eukaryota</taxon>
        <taxon>Fungi</taxon>
        <taxon>Dikarya</taxon>
        <taxon>Ascomycota</taxon>
        <taxon>Pezizomycotina</taxon>
        <taxon>Eurotiomycetes</taxon>
        <taxon>Chaetothyriomycetidae</taxon>
        <taxon>Chaetothyriales</taxon>
        <taxon>Herpotrichiellaceae</taxon>
        <taxon>Rhinocladiella</taxon>
    </lineage>
</organism>
<keyword evidence="1" id="KW-0812">Transmembrane</keyword>
<gene>
    <name evidence="2" type="ORF">Z518_06155</name>
</gene>
<feature type="transmembrane region" description="Helical" evidence="1">
    <location>
        <begin position="93"/>
        <end position="112"/>
    </location>
</feature>
<dbReference type="VEuPathDB" id="FungiDB:Z518_06155"/>
<sequence>MPFTNPFGLNTSIWRILGASAAVTYSGWGIWQILSPGPAGLELFGVPPKRVTATGQEEVDETARYLIPIIGARDLTIGSAMVYLGYAGKTREMGTVLAATTILVIVDLVGYYKIWGARWTAFIGVWAGTWITAGVKMMGGA</sequence>
<dbReference type="RefSeq" id="XP_013272419.1">
    <property type="nucleotide sequence ID" value="XM_013416965.1"/>
</dbReference>
<dbReference type="EMBL" id="KN847478">
    <property type="protein sequence ID" value="KIX05283.1"/>
    <property type="molecule type" value="Genomic_DNA"/>
</dbReference>
<dbReference type="Proteomes" id="UP000053617">
    <property type="component" value="Unassembled WGS sequence"/>
</dbReference>
<dbReference type="OrthoDB" id="4157173at2759"/>
<reference evidence="2 3" key="1">
    <citation type="submission" date="2015-01" db="EMBL/GenBank/DDBJ databases">
        <title>The Genome Sequence of Rhinocladiella mackenzie CBS 650.93.</title>
        <authorList>
            <consortium name="The Broad Institute Genomics Platform"/>
            <person name="Cuomo C."/>
            <person name="de Hoog S."/>
            <person name="Gorbushina A."/>
            <person name="Stielow B."/>
            <person name="Teixiera M."/>
            <person name="Abouelleil A."/>
            <person name="Chapman S.B."/>
            <person name="Priest M."/>
            <person name="Young S.K."/>
            <person name="Wortman J."/>
            <person name="Nusbaum C."/>
            <person name="Birren B."/>
        </authorList>
    </citation>
    <scope>NUCLEOTIDE SEQUENCE [LARGE SCALE GENOMIC DNA]</scope>
    <source>
        <strain evidence="2 3">CBS 650.93</strain>
    </source>
</reference>
<proteinExistence type="predicted"/>
<keyword evidence="1" id="KW-0472">Membrane</keyword>
<dbReference type="HOGENOM" id="CLU_152104_0_0_1"/>
<keyword evidence="1" id="KW-1133">Transmembrane helix</keyword>
<evidence type="ECO:0000256" key="1">
    <source>
        <dbReference type="SAM" id="Phobius"/>
    </source>
</evidence>
<name>A0A0D2H4D6_9EURO</name>
<dbReference type="Pfam" id="PF14087">
    <property type="entry name" value="DUF4267"/>
    <property type="match status" value="1"/>
</dbReference>
<accession>A0A0D2H4D6</accession>
<keyword evidence="3" id="KW-1185">Reference proteome</keyword>
<dbReference type="GeneID" id="25294226"/>
<dbReference type="InterPro" id="IPR025363">
    <property type="entry name" value="DUF4267"/>
</dbReference>
<dbReference type="STRING" id="1442369.A0A0D2H4D6"/>
<feature type="transmembrane region" description="Helical" evidence="1">
    <location>
        <begin position="12"/>
        <end position="34"/>
    </location>
</feature>
<evidence type="ECO:0000313" key="2">
    <source>
        <dbReference type="EMBL" id="KIX05283.1"/>
    </source>
</evidence>
<evidence type="ECO:0000313" key="3">
    <source>
        <dbReference type="Proteomes" id="UP000053617"/>
    </source>
</evidence>
<feature type="transmembrane region" description="Helical" evidence="1">
    <location>
        <begin position="118"/>
        <end position="135"/>
    </location>
</feature>